<protein>
    <recommendedName>
        <fullName evidence="4">DUF2306 domain-containing protein</fullName>
    </recommendedName>
</protein>
<feature type="transmembrane region" description="Helical" evidence="1">
    <location>
        <begin position="7"/>
        <end position="29"/>
    </location>
</feature>
<dbReference type="EMBL" id="CP155618">
    <property type="protein sequence ID" value="XBL12705.1"/>
    <property type="molecule type" value="Genomic_DNA"/>
</dbReference>
<reference evidence="2" key="1">
    <citation type="submission" date="2024-04" db="EMBL/GenBank/DDBJ databases">
        <title>Mariniflexile litorale, isolated from the shallow sediments of the Sea of Japan.</title>
        <authorList>
            <person name="Romanenko L."/>
            <person name="Isaeva M."/>
        </authorList>
    </citation>
    <scope>NUCLEOTIDE SEQUENCE [LARGE SCALE GENOMIC DNA]</scope>
    <source>
        <strain evidence="2">KMM 9835</strain>
    </source>
</reference>
<keyword evidence="1" id="KW-1133">Transmembrane helix</keyword>
<accession>A0AAU7EAR1</accession>
<feature type="transmembrane region" description="Helical" evidence="1">
    <location>
        <begin position="49"/>
        <end position="74"/>
    </location>
</feature>
<keyword evidence="3" id="KW-1185">Reference proteome</keyword>
<dbReference type="AlphaFoldDB" id="A0AAU7EAR1"/>
<organism evidence="2 3">
    <name type="scientific">Mariniflexile litorale</name>
    <dbReference type="NCBI Taxonomy" id="3045158"/>
    <lineage>
        <taxon>Bacteria</taxon>
        <taxon>Pseudomonadati</taxon>
        <taxon>Bacteroidota</taxon>
        <taxon>Flavobacteriia</taxon>
        <taxon>Flavobacteriales</taxon>
        <taxon>Flavobacteriaceae</taxon>
        <taxon>Mariniflexile</taxon>
    </lineage>
</organism>
<sequence length="113" mass="13144">MNILKQILIYLIWTFISLLSAFGYMRIILGPKPKPSTGFMKMFDWTYGVAMLHVGSIIGSIIALLYIIIDVFYLKKRLKNNSKRMMIRFIIILIITLIVGTTHYIFEKVIDII</sequence>
<gene>
    <name evidence="2" type="ORF">QLS71_010170</name>
</gene>
<feature type="transmembrane region" description="Helical" evidence="1">
    <location>
        <begin position="86"/>
        <end position="106"/>
    </location>
</feature>
<keyword evidence="1" id="KW-0472">Membrane</keyword>
<dbReference type="Proteomes" id="UP001224325">
    <property type="component" value="Chromosome"/>
</dbReference>
<evidence type="ECO:0008006" key="4">
    <source>
        <dbReference type="Google" id="ProtNLM"/>
    </source>
</evidence>
<dbReference type="RefSeq" id="WP_308993833.1">
    <property type="nucleotide sequence ID" value="NZ_CP155618.1"/>
</dbReference>
<evidence type="ECO:0000313" key="3">
    <source>
        <dbReference type="Proteomes" id="UP001224325"/>
    </source>
</evidence>
<name>A0AAU7EAR1_9FLAO</name>
<evidence type="ECO:0000313" key="2">
    <source>
        <dbReference type="EMBL" id="XBL12705.1"/>
    </source>
</evidence>
<keyword evidence="1" id="KW-0812">Transmembrane</keyword>
<evidence type="ECO:0000256" key="1">
    <source>
        <dbReference type="SAM" id="Phobius"/>
    </source>
</evidence>
<dbReference type="KEGG" id="mlil:QLS71_010170"/>
<proteinExistence type="predicted"/>